<feature type="chain" id="PRO_5018657595" evidence="1">
    <location>
        <begin position="21"/>
        <end position="137"/>
    </location>
</feature>
<protein>
    <submittedName>
        <fullName evidence="3">Threonine--tRNA ligase, mitochondrial 1-like</fullName>
    </submittedName>
</protein>
<evidence type="ECO:0000256" key="1">
    <source>
        <dbReference type="SAM" id="SignalP"/>
    </source>
</evidence>
<reference evidence="3" key="2">
    <citation type="submission" date="2025-08" db="UniProtKB">
        <authorList>
            <consortium name="RefSeq"/>
        </authorList>
    </citation>
    <scope>IDENTIFICATION</scope>
    <source>
        <tissue evidence="3">Etiolated seedlings</tissue>
    </source>
</reference>
<dbReference type="AlphaFoldDB" id="A0A3Q7YET2"/>
<dbReference type="Proteomes" id="UP000087171">
    <property type="component" value="Chromosome Ca4"/>
</dbReference>
<dbReference type="RefSeq" id="XP_027189450.1">
    <property type="nucleotide sequence ID" value="XM_027333649.1"/>
</dbReference>
<proteinExistence type="predicted"/>
<accession>A0A3Q7YET2</accession>
<evidence type="ECO:0000313" key="2">
    <source>
        <dbReference type="Proteomes" id="UP000087171"/>
    </source>
</evidence>
<name>A0A3Q7YET2_CICAR</name>
<gene>
    <name evidence="3" type="primary">LOC113786279</name>
</gene>
<sequence>MPQTTLISLVFVQFATPSSLFLTTFPANDHPSLLQRNTKRFYSSSSAAAARFYLYSSTAAAAMVVHAKDESYLAASIPKRVRIFESIQEEQQIRLLSPSPDLIKATLLDGNVKEGKKRQTTHLDVAREMIEQSPFLS</sequence>
<reference evidence="2" key="1">
    <citation type="journal article" date="2013" name="Nat. Biotechnol.">
        <title>Draft genome sequence of chickpea (Cicer arietinum) provides a resource for trait improvement.</title>
        <authorList>
            <person name="Varshney R.K."/>
            <person name="Song C."/>
            <person name="Saxena R.K."/>
            <person name="Azam S."/>
            <person name="Yu S."/>
            <person name="Sharpe A.G."/>
            <person name="Cannon S."/>
            <person name="Baek J."/>
            <person name="Rosen B.D."/>
            <person name="Tar'an B."/>
            <person name="Millan T."/>
            <person name="Zhang X."/>
            <person name="Ramsay L.D."/>
            <person name="Iwata A."/>
            <person name="Wang Y."/>
            <person name="Nelson W."/>
            <person name="Farmer A.D."/>
            <person name="Gaur P.M."/>
            <person name="Soderlund C."/>
            <person name="Penmetsa R.V."/>
            <person name="Xu C."/>
            <person name="Bharti A.K."/>
            <person name="He W."/>
            <person name="Winter P."/>
            <person name="Zhao S."/>
            <person name="Hane J.K."/>
            <person name="Carrasquilla-Garcia N."/>
            <person name="Condie J.A."/>
            <person name="Upadhyaya H.D."/>
            <person name="Luo M.C."/>
            <person name="Thudi M."/>
            <person name="Gowda C.L."/>
            <person name="Singh N.P."/>
            <person name="Lichtenzveig J."/>
            <person name="Gali K.K."/>
            <person name="Rubio J."/>
            <person name="Nadarajan N."/>
            <person name="Dolezel J."/>
            <person name="Bansal K.C."/>
            <person name="Xu X."/>
            <person name="Edwards D."/>
            <person name="Zhang G."/>
            <person name="Kahl G."/>
            <person name="Gil J."/>
            <person name="Singh K.B."/>
            <person name="Datta S.K."/>
            <person name="Jackson S.A."/>
            <person name="Wang J."/>
            <person name="Cook D.R."/>
        </authorList>
    </citation>
    <scope>NUCLEOTIDE SEQUENCE [LARGE SCALE GENOMIC DNA]</scope>
    <source>
        <strain evidence="2">cv. CDC Frontier</strain>
    </source>
</reference>
<feature type="signal peptide" evidence="1">
    <location>
        <begin position="1"/>
        <end position="20"/>
    </location>
</feature>
<keyword evidence="2" id="KW-1185">Reference proteome</keyword>
<evidence type="ECO:0000313" key="3">
    <source>
        <dbReference type="RefSeq" id="XP_027189450.1"/>
    </source>
</evidence>
<dbReference type="STRING" id="3827.A0A3Q7YET2"/>
<keyword evidence="1" id="KW-0732">Signal</keyword>
<dbReference type="OrthoDB" id="5423599at2759"/>
<organism evidence="2 3">
    <name type="scientific">Cicer arietinum</name>
    <name type="common">Chickpea</name>
    <name type="synonym">Garbanzo</name>
    <dbReference type="NCBI Taxonomy" id="3827"/>
    <lineage>
        <taxon>Eukaryota</taxon>
        <taxon>Viridiplantae</taxon>
        <taxon>Streptophyta</taxon>
        <taxon>Embryophyta</taxon>
        <taxon>Tracheophyta</taxon>
        <taxon>Spermatophyta</taxon>
        <taxon>Magnoliopsida</taxon>
        <taxon>eudicotyledons</taxon>
        <taxon>Gunneridae</taxon>
        <taxon>Pentapetalae</taxon>
        <taxon>rosids</taxon>
        <taxon>fabids</taxon>
        <taxon>Fabales</taxon>
        <taxon>Fabaceae</taxon>
        <taxon>Papilionoideae</taxon>
        <taxon>50 kb inversion clade</taxon>
        <taxon>NPAAA clade</taxon>
        <taxon>Hologalegina</taxon>
        <taxon>IRL clade</taxon>
        <taxon>Cicereae</taxon>
        <taxon>Cicer</taxon>
    </lineage>
</organism>